<feature type="transmembrane region" description="Helical" evidence="1">
    <location>
        <begin position="26"/>
        <end position="46"/>
    </location>
</feature>
<keyword evidence="3" id="KW-1185">Reference proteome</keyword>
<feature type="transmembrane region" description="Helical" evidence="1">
    <location>
        <begin position="58"/>
        <end position="79"/>
    </location>
</feature>
<keyword evidence="1" id="KW-0472">Membrane</keyword>
<dbReference type="AlphaFoldDB" id="A0A7Y6Q4T1"/>
<accession>A0A7Y6Q4T1</accession>
<evidence type="ECO:0000313" key="2">
    <source>
        <dbReference type="EMBL" id="NVD39054.1"/>
    </source>
</evidence>
<dbReference type="GO" id="GO:0016787">
    <property type="term" value="F:hydrolase activity"/>
    <property type="evidence" value="ECO:0007669"/>
    <property type="project" value="UniProtKB-KW"/>
</dbReference>
<name>A0A7Y6Q4T1_9HYPH</name>
<keyword evidence="1" id="KW-0812">Transmembrane</keyword>
<keyword evidence="2" id="KW-0378">Hydrolase</keyword>
<keyword evidence="1" id="KW-1133">Transmembrane helix</keyword>
<dbReference type="RefSeq" id="WP_176352643.1">
    <property type="nucleotide sequence ID" value="NZ_JABWDU010000002.1"/>
</dbReference>
<reference evidence="2 3" key="1">
    <citation type="submission" date="2020-06" db="EMBL/GenBank/DDBJ databases">
        <authorList>
            <person name="Grouzdev D.S."/>
        </authorList>
    </citation>
    <scope>NUCLEOTIDE SEQUENCE [LARGE SCALE GENOMIC DNA]</scope>
    <source>
        <strain evidence="2 3">HO-A22</strain>
    </source>
</reference>
<dbReference type="InterPro" id="IPR007404">
    <property type="entry name" value="YdjM-like"/>
</dbReference>
<dbReference type="EMBL" id="JABWDU010000002">
    <property type="protein sequence ID" value="NVD39054.1"/>
    <property type="molecule type" value="Genomic_DNA"/>
</dbReference>
<organism evidence="2 3">
    <name type="scientific">Ensifer oleiphilus</name>
    <dbReference type="NCBI Taxonomy" id="2742698"/>
    <lineage>
        <taxon>Bacteria</taxon>
        <taxon>Pseudomonadati</taxon>
        <taxon>Pseudomonadota</taxon>
        <taxon>Alphaproteobacteria</taxon>
        <taxon>Hyphomicrobiales</taxon>
        <taxon>Rhizobiaceae</taxon>
        <taxon>Sinorhizobium/Ensifer group</taxon>
        <taxon>Ensifer</taxon>
    </lineage>
</organism>
<proteinExistence type="predicted"/>
<comment type="caution">
    <text evidence="2">The sequence shown here is derived from an EMBL/GenBank/DDBJ whole genome shotgun (WGS) entry which is preliminary data.</text>
</comment>
<feature type="transmembrane region" description="Helical" evidence="1">
    <location>
        <begin position="86"/>
        <end position="113"/>
    </location>
</feature>
<protein>
    <submittedName>
        <fullName evidence="2">Metal-dependent hydrolase</fullName>
    </submittedName>
</protein>
<gene>
    <name evidence="2" type="ORF">HT585_09330</name>
</gene>
<feature type="transmembrane region" description="Helical" evidence="1">
    <location>
        <begin position="133"/>
        <end position="157"/>
    </location>
</feature>
<sequence length="174" mass="19810">MFIAHLPAGYLLSRFISRGRPGQSGAILATGMICSVLPDFDLAYFYLVDGRRTPHHDYWTHTPLFWLVLAACLALVLTLSGRRSQLILVGVGLANVMLHLLMDSIAADIRWLYPFSDLRFNLVHVQALYKPWYLNFIFHWTFVAELLIVLSAAVVATRDWRLWRGRRLAAAAAR</sequence>
<evidence type="ECO:0000313" key="3">
    <source>
        <dbReference type="Proteomes" id="UP000520198"/>
    </source>
</evidence>
<dbReference type="Proteomes" id="UP000520198">
    <property type="component" value="Unassembled WGS sequence"/>
</dbReference>
<evidence type="ECO:0000256" key="1">
    <source>
        <dbReference type="SAM" id="Phobius"/>
    </source>
</evidence>
<dbReference type="Pfam" id="PF04307">
    <property type="entry name" value="YdjM"/>
    <property type="match status" value="1"/>
</dbReference>